<dbReference type="Pfam" id="PF19032">
    <property type="entry name" value="Intu_longin_2"/>
    <property type="match status" value="1"/>
</dbReference>
<feature type="domain" description="CCZ1/INTU/HSP4 first Longin" evidence="5">
    <location>
        <begin position="4"/>
        <end position="96"/>
    </location>
</feature>
<dbReference type="GO" id="GO:0003676">
    <property type="term" value="F:nucleic acid binding"/>
    <property type="evidence" value="ECO:0007669"/>
    <property type="project" value="InterPro"/>
</dbReference>
<dbReference type="AlphaFoldDB" id="A0A060WRQ2"/>
<proteinExistence type="predicted"/>
<evidence type="ECO:0000256" key="2">
    <source>
        <dbReference type="ARBA" id="ARBA00022473"/>
    </source>
</evidence>
<feature type="domain" description="CCZ1/INTU/HPS4 third Longin" evidence="7">
    <location>
        <begin position="752"/>
        <end position="886"/>
    </location>
</feature>
<dbReference type="InterPro" id="IPR043988">
    <property type="entry name" value="CCZ1/INTU_longin_2"/>
</dbReference>
<evidence type="ECO:0008006" key="11">
    <source>
        <dbReference type="Google" id="ProtNLM"/>
    </source>
</evidence>
<dbReference type="InterPro" id="IPR036388">
    <property type="entry name" value="WH-like_DNA-bd_sf"/>
</dbReference>
<sequence>MSPQQEILYQYPVSEASSQLKGVRGIFLTLSDMLENVTGGQIVSSSLLLNKQLVHVGYWKESNNLLVIALPAERVPLLYLQAVVGGAVRTLKVMHGSLDSAFCQADHAPRLDHFFCLFFQQLIQPSRLSDSSGSTPTDLSGTLFLDGLPAVRWLPLPPEIKMEVDTVLSDFESSDFGEMSEDFYGTRRLYVTLGSCLFYKSKSQDMRLKELSVELQDKIVSRHRSGEGYQKMSAGLKIPKNTVASIILKWKKFGTTKTLLRAGRPAKLSQLGKKGLGQGEPSRRTTISAALHQSGLYGRVARRKPLLYKRHMTACLAQPKDSQTMRNKILWSDETKIELFGLNAKHHVWRKPGTIPTVKHGGGGIMLWGCFSAAGTGRLVRIEEVKMNGAKYREILEENTLQSAQDLRLGRRFTFQQDKGCSLGSSLHSHDLCIERVWHSNTTGRLVLVKILNSIVFSVCVCPTCVRVYSVSLVSRRVCLSACVQPQGYLIANHLPKEDLLDVSLYCQHYCLLPLASEQRVGQLVVWREVFPRHRSQIHQTKTINNHCTMPGYCQPQGRYFLLIVGLRHFMQCVLLEASGCAAPATGAPGPDCVYVDQVKATLLQLEELDLGMEERLAAPPAPCLSCADWFLPSFVRDSKLAGGVKPPSSDQGGGKVVGRSLFGRGARRPSSKRSQSDSGSEGQSDGGVRRPTGLNSLGSGGSDGSRGSGSIFKIPRMKHPNPFYLGTLKKSLTERETGEKYNTMRLTSGAENTLFHYVLMEKVQGIFIAPTHRELAQLSGSIHPQLIRNFHHCCLSIRAAFQRSLPPRGRPGTDRPQGTHGLGPVKEHGVLFQCKPENWTDQRKPAPTMTYWVIGRMLLEPVPQEFYVCFHDSVAEVPVEMAFRLSFGLAL</sequence>
<evidence type="ECO:0000259" key="8">
    <source>
        <dbReference type="Pfam" id="PF25787"/>
    </source>
</evidence>
<dbReference type="Gene3D" id="1.10.10.10">
    <property type="entry name" value="Winged helix-like DNA-binding domain superfamily/Winged helix DNA-binding domain"/>
    <property type="match status" value="1"/>
</dbReference>
<gene>
    <name evidence="9" type="ORF">GSONMT00001563001</name>
</gene>
<keyword evidence="3" id="KW-0963">Cytoplasm</keyword>
<keyword evidence="2" id="KW-0217">Developmental protein</keyword>
<dbReference type="InterPro" id="IPR057667">
    <property type="entry name" value="HTH_SB"/>
</dbReference>
<dbReference type="InterPro" id="IPR039151">
    <property type="entry name" value="INTU"/>
</dbReference>
<evidence type="ECO:0000259" key="7">
    <source>
        <dbReference type="Pfam" id="PF19033"/>
    </source>
</evidence>
<organism evidence="9 10">
    <name type="scientific">Oncorhynchus mykiss</name>
    <name type="common">Rainbow trout</name>
    <name type="synonym">Salmo gairdneri</name>
    <dbReference type="NCBI Taxonomy" id="8022"/>
    <lineage>
        <taxon>Eukaryota</taxon>
        <taxon>Metazoa</taxon>
        <taxon>Chordata</taxon>
        <taxon>Craniata</taxon>
        <taxon>Vertebrata</taxon>
        <taxon>Euteleostomi</taxon>
        <taxon>Actinopterygii</taxon>
        <taxon>Neopterygii</taxon>
        <taxon>Teleostei</taxon>
        <taxon>Protacanthopterygii</taxon>
        <taxon>Salmoniformes</taxon>
        <taxon>Salmonidae</taxon>
        <taxon>Salmoninae</taxon>
        <taxon>Oncorhynchus</taxon>
    </lineage>
</organism>
<evidence type="ECO:0000256" key="3">
    <source>
        <dbReference type="ARBA" id="ARBA00022490"/>
    </source>
</evidence>
<evidence type="ECO:0000313" key="10">
    <source>
        <dbReference type="Proteomes" id="UP000193380"/>
    </source>
</evidence>
<dbReference type="PANTHER" id="PTHR21082">
    <property type="entry name" value="PROTEIN INTURNED"/>
    <property type="match status" value="1"/>
</dbReference>
<evidence type="ECO:0000256" key="1">
    <source>
        <dbReference type="ARBA" id="ARBA00004496"/>
    </source>
</evidence>
<feature type="region of interest" description="Disordered" evidence="4">
    <location>
        <begin position="806"/>
        <end position="826"/>
    </location>
</feature>
<comment type="subcellular location">
    <subcellularLocation>
        <location evidence="1">Cytoplasm</location>
    </subcellularLocation>
</comment>
<evidence type="ECO:0000313" key="9">
    <source>
        <dbReference type="EMBL" id="CDQ69836.1"/>
    </source>
</evidence>
<evidence type="ECO:0000259" key="6">
    <source>
        <dbReference type="Pfam" id="PF19032"/>
    </source>
</evidence>
<protein>
    <recommendedName>
        <fullName evidence="11">Protein inturned</fullName>
    </recommendedName>
</protein>
<feature type="compositionally biased region" description="Gly residues" evidence="4">
    <location>
        <begin position="699"/>
        <end position="708"/>
    </location>
</feature>
<dbReference type="STRING" id="8022.A0A060WRQ2"/>
<dbReference type="Pfam" id="PF19031">
    <property type="entry name" value="Intu_longin_1"/>
    <property type="match status" value="1"/>
</dbReference>
<dbReference type="GO" id="GO:0016192">
    <property type="term" value="P:vesicle-mediated transport"/>
    <property type="evidence" value="ECO:0007669"/>
    <property type="project" value="InterPro"/>
</dbReference>
<evidence type="ECO:0000259" key="5">
    <source>
        <dbReference type="Pfam" id="PF19031"/>
    </source>
</evidence>
<evidence type="ECO:0000256" key="4">
    <source>
        <dbReference type="SAM" id="MobiDB-lite"/>
    </source>
</evidence>
<dbReference type="EMBL" id="FR904686">
    <property type="protein sequence ID" value="CDQ69836.1"/>
    <property type="molecule type" value="Genomic_DNA"/>
</dbReference>
<dbReference type="Gene3D" id="3.30.420.10">
    <property type="entry name" value="Ribonuclease H-like superfamily/Ribonuclease H"/>
    <property type="match status" value="1"/>
</dbReference>
<feature type="domain" description="CCZ1/INTU second Longin" evidence="6">
    <location>
        <begin position="487"/>
        <end position="603"/>
    </location>
</feature>
<dbReference type="Pfam" id="PF19033">
    <property type="entry name" value="Intu_longin_3"/>
    <property type="match status" value="1"/>
</dbReference>
<feature type="domain" description="Sleeping Beauty transposase HTH" evidence="8">
    <location>
        <begin position="207"/>
        <end position="257"/>
    </location>
</feature>
<reference evidence="9" key="2">
    <citation type="submission" date="2014-03" db="EMBL/GenBank/DDBJ databases">
        <authorList>
            <person name="Genoscope - CEA"/>
        </authorList>
    </citation>
    <scope>NUCLEOTIDE SEQUENCE</scope>
</reference>
<dbReference type="InterPro" id="IPR043989">
    <property type="entry name" value="CCZ1/INTU/HSP4_longin_3"/>
</dbReference>
<dbReference type="Pfam" id="PF25787">
    <property type="entry name" value="HTH_SB"/>
    <property type="match status" value="1"/>
</dbReference>
<dbReference type="PANTHER" id="PTHR21082:SF4">
    <property type="entry name" value="PROTEIN INTURNED"/>
    <property type="match status" value="1"/>
</dbReference>
<dbReference type="GO" id="GO:0005737">
    <property type="term" value="C:cytoplasm"/>
    <property type="evidence" value="ECO:0007669"/>
    <property type="project" value="UniProtKB-SubCell"/>
</dbReference>
<reference evidence="9" key="1">
    <citation type="journal article" date="2014" name="Nat. Commun.">
        <title>The rainbow trout genome provides novel insights into evolution after whole-genome duplication in vertebrates.</title>
        <authorList>
            <person name="Berthelot C."/>
            <person name="Brunet F."/>
            <person name="Chalopin D."/>
            <person name="Juanchich A."/>
            <person name="Bernard M."/>
            <person name="Noel B."/>
            <person name="Bento P."/>
            <person name="Da Silva C."/>
            <person name="Labadie K."/>
            <person name="Alberti A."/>
            <person name="Aury J.M."/>
            <person name="Louis A."/>
            <person name="Dehais P."/>
            <person name="Bardou P."/>
            <person name="Montfort J."/>
            <person name="Klopp C."/>
            <person name="Cabau C."/>
            <person name="Gaspin C."/>
            <person name="Thorgaard G.H."/>
            <person name="Boussaha M."/>
            <person name="Quillet E."/>
            <person name="Guyomard R."/>
            <person name="Galiana D."/>
            <person name="Bobe J."/>
            <person name="Volff J.N."/>
            <person name="Genet C."/>
            <person name="Wincker P."/>
            <person name="Jaillon O."/>
            <person name="Roest Crollius H."/>
            <person name="Guiguen Y."/>
        </authorList>
    </citation>
    <scope>NUCLEOTIDE SEQUENCE [LARGE SCALE GENOMIC DNA]</scope>
</reference>
<accession>A0A060WRQ2</accession>
<feature type="region of interest" description="Disordered" evidence="4">
    <location>
        <begin position="642"/>
        <end position="714"/>
    </location>
</feature>
<name>A0A060WRQ2_ONCMY</name>
<dbReference type="GO" id="GO:0005929">
    <property type="term" value="C:cilium"/>
    <property type="evidence" value="ECO:0007669"/>
    <property type="project" value="TreeGrafter"/>
</dbReference>
<dbReference type="Proteomes" id="UP000193380">
    <property type="component" value="Unassembled WGS sequence"/>
</dbReference>
<dbReference type="GO" id="GO:0001736">
    <property type="term" value="P:establishment of planar polarity"/>
    <property type="evidence" value="ECO:0007669"/>
    <property type="project" value="InterPro"/>
</dbReference>
<dbReference type="PaxDb" id="8022-A0A060WRQ2"/>
<dbReference type="InterPro" id="IPR036397">
    <property type="entry name" value="RNaseH_sf"/>
</dbReference>
<dbReference type="InterPro" id="IPR043987">
    <property type="entry name" value="CCZ1/INTU/HSP4_longin_1"/>
</dbReference>
<dbReference type="GO" id="GO:0060271">
    <property type="term" value="P:cilium assembly"/>
    <property type="evidence" value="ECO:0007669"/>
    <property type="project" value="InterPro"/>
</dbReference>
<dbReference type="GO" id="GO:0007399">
    <property type="term" value="P:nervous system development"/>
    <property type="evidence" value="ECO:0007669"/>
    <property type="project" value="TreeGrafter"/>
</dbReference>